<dbReference type="InterPro" id="IPR038836">
    <property type="entry name" value="MED16"/>
</dbReference>
<sequence length="300" mass="33087">MAMNNTCPYYSAYVDSVLDLASHFIACLRRYASFCRTLATHIVNSGTGSNNCNVVTSPSCSPATSQARTEAAENEHFQMVVKEHKMMELLVTELDEEHDMAIAKIEKLETKAGKNLLNALLYPGIKTNLQKNSVVAIFHISGNAGGSGDNDSVVASTFLIRMKTGEDRNKLASIIQEYAPVKFSDVVNWLKANATKGENLVADVGASFAGKKILSEVTNKENNSLGEKNWVYAEQSKPFYIWLGDNYMLETRVHGTYVMLALEWHRNQSSTSSNHDASDDVDVGEDLKPFPVAISLQCIY</sequence>
<keyword evidence="2" id="KW-1185">Reference proteome</keyword>
<dbReference type="PANTHER" id="PTHR35130:SF1">
    <property type="entry name" value="MEDIATOR OF RNA POLYMERASE II TRANSCRIPTION SUBUNIT 16"/>
    <property type="match status" value="1"/>
</dbReference>
<dbReference type="STRING" id="3871.A0A4P1RH22"/>
<dbReference type="PANTHER" id="PTHR35130">
    <property type="entry name" value="MEDIATOR OF RNA POLYMERASE II TRANSCRIPTION SUBUNIT 16"/>
    <property type="match status" value="1"/>
</dbReference>
<dbReference type="EMBL" id="CM007366">
    <property type="protein sequence ID" value="OIW10798.1"/>
    <property type="molecule type" value="Genomic_DNA"/>
</dbReference>
<dbReference type="GO" id="GO:0006355">
    <property type="term" value="P:regulation of DNA-templated transcription"/>
    <property type="evidence" value="ECO:0007669"/>
    <property type="project" value="InterPro"/>
</dbReference>
<reference evidence="1 2" key="1">
    <citation type="journal article" date="2017" name="Plant Biotechnol. J.">
        <title>A comprehensive draft genome sequence for lupin (Lupinus angustifolius), an emerging health food: insights into plant-microbe interactions and legume evolution.</title>
        <authorList>
            <person name="Hane J.K."/>
            <person name="Ming Y."/>
            <person name="Kamphuis L.G."/>
            <person name="Nelson M.N."/>
            <person name="Garg G."/>
            <person name="Atkins C.A."/>
            <person name="Bayer P.E."/>
            <person name="Bravo A."/>
            <person name="Bringans S."/>
            <person name="Cannon S."/>
            <person name="Edwards D."/>
            <person name="Foley R."/>
            <person name="Gao L.L."/>
            <person name="Harrison M.J."/>
            <person name="Huang W."/>
            <person name="Hurgobin B."/>
            <person name="Li S."/>
            <person name="Liu C.W."/>
            <person name="McGrath A."/>
            <person name="Morahan G."/>
            <person name="Murray J."/>
            <person name="Weller J."/>
            <person name="Jian J."/>
            <person name="Singh K.B."/>
        </authorList>
    </citation>
    <scope>NUCLEOTIDE SEQUENCE [LARGE SCALE GENOMIC DNA]</scope>
    <source>
        <strain evidence="2">cv. Tanjil</strain>
        <tissue evidence="1">Whole plant</tissue>
    </source>
</reference>
<evidence type="ECO:0000313" key="2">
    <source>
        <dbReference type="Proteomes" id="UP000188354"/>
    </source>
</evidence>
<accession>A0A4P1RH22</accession>
<gene>
    <name evidence="1" type="ORF">TanjilG_27744</name>
</gene>
<organism evidence="1 2">
    <name type="scientific">Lupinus angustifolius</name>
    <name type="common">Narrow-leaved blue lupine</name>
    <dbReference type="NCBI Taxonomy" id="3871"/>
    <lineage>
        <taxon>Eukaryota</taxon>
        <taxon>Viridiplantae</taxon>
        <taxon>Streptophyta</taxon>
        <taxon>Embryophyta</taxon>
        <taxon>Tracheophyta</taxon>
        <taxon>Spermatophyta</taxon>
        <taxon>Magnoliopsida</taxon>
        <taxon>eudicotyledons</taxon>
        <taxon>Gunneridae</taxon>
        <taxon>Pentapetalae</taxon>
        <taxon>rosids</taxon>
        <taxon>fabids</taxon>
        <taxon>Fabales</taxon>
        <taxon>Fabaceae</taxon>
        <taxon>Papilionoideae</taxon>
        <taxon>50 kb inversion clade</taxon>
        <taxon>genistoids sensu lato</taxon>
        <taxon>core genistoids</taxon>
        <taxon>Genisteae</taxon>
        <taxon>Lupinus</taxon>
    </lineage>
</organism>
<dbReference type="GO" id="GO:0016592">
    <property type="term" value="C:mediator complex"/>
    <property type="evidence" value="ECO:0007669"/>
    <property type="project" value="InterPro"/>
</dbReference>
<dbReference type="AlphaFoldDB" id="A0A4P1RH22"/>
<dbReference type="Proteomes" id="UP000188354">
    <property type="component" value="Chromosome LG06"/>
</dbReference>
<name>A0A4P1RH22_LUPAN</name>
<evidence type="ECO:0000313" key="1">
    <source>
        <dbReference type="EMBL" id="OIW10798.1"/>
    </source>
</evidence>
<dbReference type="Gramene" id="OIW10798">
    <property type="protein sequence ID" value="OIW10798"/>
    <property type="gene ID" value="TanjilG_27744"/>
</dbReference>
<proteinExistence type="predicted"/>
<protein>
    <submittedName>
        <fullName evidence="1">Uncharacterized protein</fullName>
    </submittedName>
</protein>